<feature type="domain" description="Pinin/SDK/MemA protein" evidence="9">
    <location>
        <begin position="107"/>
        <end position="222"/>
    </location>
</feature>
<dbReference type="InterPro" id="IPR039853">
    <property type="entry name" value="Pinin"/>
</dbReference>
<keyword evidence="11" id="KW-1185">Reference proteome</keyword>
<evidence type="ECO:0000313" key="10">
    <source>
        <dbReference type="EMBL" id="RNA29184.1"/>
    </source>
</evidence>
<evidence type="ECO:0000256" key="7">
    <source>
        <dbReference type="ARBA" id="ARBA00023242"/>
    </source>
</evidence>
<evidence type="ECO:0000256" key="5">
    <source>
        <dbReference type="ARBA" id="ARBA00023163"/>
    </source>
</evidence>
<reference evidence="10 11" key="1">
    <citation type="journal article" date="2018" name="Sci. Rep.">
        <title>Genomic signatures of local adaptation to the degree of environmental predictability in rotifers.</title>
        <authorList>
            <person name="Franch-Gras L."/>
            <person name="Hahn C."/>
            <person name="Garcia-Roger E.M."/>
            <person name="Carmona M.J."/>
            <person name="Serra M."/>
            <person name="Gomez A."/>
        </authorList>
    </citation>
    <scope>NUCLEOTIDE SEQUENCE [LARGE SCALE GENOMIC DNA]</scope>
    <source>
        <strain evidence="10">HYR1</strain>
    </source>
</reference>
<evidence type="ECO:0000256" key="1">
    <source>
        <dbReference type="ARBA" id="ARBA00004123"/>
    </source>
</evidence>
<evidence type="ECO:0000256" key="4">
    <source>
        <dbReference type="ARBA" id="ARBA00023015"/>
    </source>
</evidence>
<evidence type="ECO:0000256" key="3">
    <source>
        <dbReference type="ARBA" id="ARBA00022664"/>
    </source>
</evidence>
<dbReference type="OrthoDB" id="330772at2759"/>
<keyword evidence="7" id="KW-0539">Nucleus</keyword>
<keyword evidence="5" id="KW-0804">Transcription</keyword>
<keyword evidence="6" id="KW-0508">mRNA splicing</keyword>
<dbReference type="STRING" id="10195.A0A3M7S059"/>
<evidence type="ECO:0000313" key="11">
    <source>
        <dbReference type="Proteomes" id="UP000276133"/>
    </source>
</evidence>
<dbReference type="PANTHER" id="PTHR12707:SF0">
    <property type="entry name" value="PININ"/>
    <property type="match status" value="1"/>
</dbReference>
<organism evidence="10 11">
    <name type="scientific">Brachionus plicatilis</name>
    <name type="common">Marine rotifer</name>
    <name type="synonym">Brachionus muelleri</name>
    <dbReference type="NCBI Taxonomy" id="10195"/>
    <lineage>
        <taxon>Eukaryota</taxon>
        <taxon>Metazoa</taxon>
        <taxon>Spiralia</taxon>
        <taxon>Gnathifera</taxon>
        <taxon>Rotifera</taxon>
        <taxon>Eurotatoria</taxon>
        <taxon>Monogononta</taxon>
        <taxon>Pseudotrocha</taxon>
        <taxon>Ploima</taxon>
        <taxon>Brachionidae</taxon>
        <taxon>Brachionus</taxon>
    </lineage>
</organism>
<name>A0A3M7S059_BRAPC</name>
<dbReference type="Pfam" id="PF04696">
    <property type="entry name" value="Pinin_SDK_memA"/>
    <property type="match status" value="1"/>
</dbReference>
<dbReference type="GO" id="GO:0006397">
    <property type="term" value="P:mRNA processing"/>
    <property type="evidence" value="ECO:0007669"/>
    <property type="project" value="UniProtKB-KW"/>
</dbReference>
<evidence type="ECO:0000256" key="8">
    <source>
        <dbReference type="SAM" id="Coils"/>
    </source>
</evidence>
<proteinExistence type="inferred from homology"/>
<comment type="subcellular location">
    <subcellularLocation>
        <location evidence="1">Nucleus</location>
    </subcellularLocation>
</comment>
<evidence type="ECO:0000259" key="9">
    <source>
        <dbReference type="Pfam" id="PF04696"/>
    </source>
</evidence>
<dbReference type="GO" id="GO:0008380">
    <property type="term" value="P:RNA splicing"/>
    <property type="evidence" value="ECO:0007669"/>
    <property type="project" value="UniProtKB-KW"/>
</dbReference>
<keyword evidence="8" id="KW-0175">Coiled coil</keyword>
<keyword evidence="3" id="KW-0507">mRNA processing</keyword>
<dbReference type="Proteomes" id="UP000276133">
    <property type="component" value="Unassembled WGS sequence"/>
</dbReference>
<feature type="coiled-coil region" evidence="8">
    <location>
        <begin position="4"/>
        <end position="63"/>
    </location>
</feature>
<comment type="similarity">
    <text evidence="2">Belongs to the pinin family.</text>
</comment>
<dbReference type="AlphaFoldDB" id="A0A3M7S059"/>
<dbReference type="GO" id="GO:0071013">
    <property type="term" value="C:catalytic step 2 spliceosome"/>
    <property type="evidence" value="ECO:0007669"/>
    <property type="project" value="TreeGrafter"/>
</dbReference>
<evidence type="ECO:0000256" key="2">
    <source>
        <dbReference type="ARBA" id="ARBA00010386"/>
    </source>
</evidence>
<protein>
    <submittedName>
        <fullName evidence="10">Pinin</fullName>
    </submittedName>
</protein>
<comment type="caution">
    <text evidence="10">The sequence shown here is derived from an EMBL/GenBank/DDBJ whole genome shotgun (WGS) entry which is preliminary data.</text>
</comment>
<gene>
    <name evidence="10" type="ORF">BpHYR1_053407</name>
</gene>
<dbReference type="EMBL" id="REGN01002265">
    <property type="protein sequence ID" value="RNA29184.1"/>
    <property type="molecule type" value="Genomic_DNA"/>
</dbReference>
<dbReference type="InterPro" id="IPR006786">
    <property type="entry name" value="Pinin_SDK_MemA"/>
</dbReference>
<accession>A0A3M7S059</accession>
<evidence type="ECO:0000256" key="6">
    <source>
        <dbReference type="ARBA" id="ARBA00023187"/>
    </source>
</evidence>
<keyword evidence="4" id="KW-0805">Transcription regulation</keyword>
<sequence length="328" mass="38717">MNDINSLQKQLEFHKKVLNDLNDSMKELNGENSSNDDTDFRKTKNNRLKKRKLNENLKRLNDDDDDDDVEDDLDAKKLSLQSSVVNQSVNVIKSKEELIKIQNKDSRSHQRNKRILGVILGTLKKFKCEESEQANTEKVQHRKEIEEKIEIKKIEEKRKMIEEKQKLEIEKSKNLKKIEIIETTIHLTECLNLWKERHSTLKKFIRTKSKPFIFYLPKIIDGLNQNSLDETTKNLEEELNSKKISLENELQLLDKEVKDSNKNNCLVTQVKIKQKDLKLNDFNDEDEFNEDKSNNLRLEDEMEEDNNVEMTVVLEKSKKSDKISCEEQ</sequence>
<dbReference type="PANTHER" id="PTHR12707">
    <property type="entry name" value="PINN"/>
    <property type="match status" value="1"/>
</dbReference>
<feature type="coiled-coil region" evidence="8">
    <location>
        <begin position="236"/>
        <end position="263"/>
    </location>
</feature>